<reference evidence="2 3" key="1">
    <citation type="journal article" date="2014" name="Genome Announc.">
        <title>Draft Genome Sequence of the Algicidal Bacterium Mangrovimonas yunxiaonensis Strain LY01.</title>
        <authorList>
            <person name="Li Y."/>
            <person name="Zhu H."/>
            <person name="Li C."/>
            <person name="Zhang H."/>
            <person name="Chen Z."/>
            <person name="Zheng W."/>
            <person name="Xu H."/>
            <person name="Zheng T."/>
        </authorList>
    </citation>
    <scope>NUCLEOTIDE SEQUENCE [LARGE SCALE GENOMIC DNA]</scope>
    <source>
        <strain evidence="2 3">LY01</strain>
    </source>
</reference>
<reference evidence="3" key="2">
    <citation type="submission" date="2014-07" db="EMBL/GenBank/DDBJ databases">
        <title>Genome sequence of Mangrovimonas yunxiaonensis.</title>
        <authorList>
            <person name="Li Y."/>
            <person name="Zheng T."/>
        </authorList>
    </citation>
    <scope>NUCLEOTIDE SEQUENCE [LARGE SCALE GENOMIC DNA]</scope>
    <source>
        <strain evidence="3">LY01</strain>
    </source>
</reference>
<proteinExistence type="predicted"/>
<feature type="domain" description="BioF2-like acetyltransferase" evidence="1">
    <location>
        <begin position="201"/>
        <end position="333"/>
    </location>
</feature>
<keyword evidence="3" id="KW-1185">Reference proteome</keyword>
<dbReference type="Proteomes" id="UP000028521">
    <property type="component" value="Unassembled WGS sequence"/>
</dbReference>
<dbReference type="AlphaFoldDB" id="A0A084TKN8"/>
<evidence type="ECO:0000259" key="1">
    <source>
        <dbReference type="Pfam" id="PF13480"/>
    </source>
</evidence>
<organism evidence="2 3">
    <name type="scientific">Mangrovimonas yunxiaonensis</name>
    <dbReference type="NCBI Taxonomy" id="1197477"/>
    <lineage>
        <taxon>Bacteria</taxon>
        <taxon>Pseudomonadati</taxon>
        <taxon>Bacteroidota</taxon>
        <taxon>Flavobacteriia</taxon>
        <taxon>Flavobacteriales</taxon>
        <taxon>Flavobacteriaceae</taxon>
        <taxon>Mangrovimonas</taxon>
    </lineage>
</organism>
<dbReference type="STRING" id="1197477.IA57_05430"/>
<dbReference type="EMBL" id="JPFK01000005">
    <property type="protein sequence ID" value="KFB01274.1"/>
    <property type="molecule type" value="Genomic_DNA"/>
</dbReference>
<dbReference type="InterPro" id="IPR038740">
    <property type="entry name" value="BioF2-like_GNAT_dom"/>
</dbReference>
<dbReference type="InterPro" id="IPR016181">
    <property type="entry name" value="Acyl_CoA_acyltransferase"/>
</dbReference>
<name>A0A084TKN8_9FLAO</name>
<evidence type="ECO:0000313" key="3">
    <source>
        <dbReference type="Proteomes" id="UP000028521"/>
    </source>
</evidence>
<dbReference type="OrthoDB" id="240921at2"/>
<dbReference type="RefSeq" id="WP_036120227.1">
    <property type="nucleotide sequence ID" value="NZ_BMET01000001.1"/>
</dbReference>
<comment type="caution">
    <text evidence="2">The sequence shown here is derived from an EMBL/GenBank/DDBJ whole genome shotgun (WGS) entry which is preliminary data.</text>
</comment>
<gene>
    <name evidence="2" type="ORF">IA57_05430</name>
</gene>
<dbReference type="SUPFAM" id="SSF55729">
    <property type="entry name" value="Acyl-CoA N-acyltransferases (Nat)"/>
    <property type="match status" value="1"/>
</dbReference>
<sequence>MIHYKIYTTYQQLPTSWDVLTAHDVFLSTPYLKAIETAAPNNISMYYVGIFKNETLVAVAVLQRVQLYVKDMFRNNNDSCFKERVKSLVSLILKGNILVLGNLTHTGQHGYFVSNAISIHEFTQMLFRAFNALKQYIKTHSKKRIRLFLLKDFFDADAIHHEQQKLSEKGFYKVTVQPNMLFHIPASWNTFQDYLKALNNKYRRRYKRARKKYNGIVCKELDAPTIKAQSNRLYELYKTVSDNAKFNTFILPEHHFLIYKLELQDNFKVFGYYLDDTLVGFYTLILNKNNALETYFLGYDERYQYSMQLYLNMLYDMVAYGVDNGFKTIVYARTAMTIKSSVGAEAFPMTMYMKHTNGLMNTLLKQIFSLMNPKKAWDVRHPFAP</sequence>
<accession>A0A084TKN8</accession>
<dbReference type="eggNOG" id="COG3146">
    <property type="taxonomic scope" value="Bacteria"/>
</dbReference>
<evidence type="ECO:0000313" key="2">
    <source>
        <dbReference type="EMBL" id="KFB01274.1"/>
    </source>
</evidence>
<dbReference type="Gene3D" id="3.40.630.30">
    <property type="match status" value="1"/>
</dbReference>
<dbReference type="Pfam" id="PF13480">
    <property type="entry name" value="Acetyltransf_6"/>
    <property type="match status" value="1"/>
</dbReference>
<protein>
    <recommendedName>
        <fullName evidence="1">BioF2-like acetyltransferase domain-containing protein</fullName>
    </recommendedName>
</protein>